<dbReference type="HAMAP" id="MF_00839">
    <property type="entry name" value="HPF"/>
    <property type="match status" value="1"/>
</dbReference>
<organism evidence="6 7">
    <name type="scientific">Aliidongia dinghuensis</name>
    <dbReference type="NCBI Taxonomy" id="1867774"/>
    <lineage>
        <taxon>Bacteria</taxon>
        <taxon>Pseudomonadati</taxon>
        <taxon>Pseudomonadota</taxon>
        <taxon>Alphaproteobacteria</taxon>
        <taxon>Rhodospirillales</taxon>
        <taxon>Dongiaceae</taxon>
        <taxon>Aliidongia</taxon>
    </lineage>
</organism>
<evidence type="ECO:0000256" key="1">
    <source>
        <dbReference type="ARBA" id="ARBA00022845"/>
    </source>
</evidence>
<dbReference type="Pfam" id="PF02482">
    <property type="entry name" value="Ribosomal_S30AE"/>
    <property type="match status" value="1"/>
</dbReference>
<dbReference type="GO" id="GO:0022627">
    <property type="term" value="C:cytosolic small ribosomal subunit"/>
    <property type="evidence" value="ECO:0007669"/>
    <property type="project" value="TreeGrafter"/>
</dbReference>
<keyword evidence="7" id="KW-1185">Reference proteome</keyword>
<dbReference type="Gene3D" id="3.30.505.50">
    <property type="entry name" value="Sigma 54 modulation/S30EA ribosomal protein, C-terminal domain"/>
    <property type="match status" value="1"/>
</dbReference>
<dbReference type="SUPFAM" id="SSF69754">
    <property type="entry name" value="Ribosome binding protein Y (YfiA homologue)"/>
    <property type="match status" value="1"/>
</dbReference>
<dbReference type="NCBIfam" id="TIGR00741">
    <property type="entry name" value="yfiA"/>
    <property type="match status" value="1"/>
</dbReference>
<keyword evidence="1 4" id="KW-0810">Translation regulation</keyword>
<dbReference type="InterPro" id="IPR038416">
    <property type="entry name" value="Ribosom_S30AE_C_sf"/>
</dbReference>
<dbReference type="Pfam" id="PF16321">
    <property type="entry name" value="Ribosom_S30AE_C"/>
    <property type="match status" value="1"/>
</dbReference>
<dbReference type="Proteomes" id="UP000646365">
    <property type="component" value="Unassembled WGS sequence"/>
</dbReference>
<reference evidence="6" key="1">
    <citation type="journal article" date="2014" name="Int. J. Syst. Evol. Microbiol.">
        <title>Complete genome sequence of Corynebacterium casei LMG S-19264T (=DSM 44701T), isolated from a smear-ripened cheese.</title>
        <authorList>
            <consortium name="US DOE Joint Genome Institute (JGI-PGF)"/>
            <person name="Walter F."/>
            <person name="Albersmeier A."/>
            <person name="Kalinowski J."/>
            <person name="Ruckert C."/>
        </authorList>
    </citation>
    <scope>NUCLEOTIDE SEQUENCE</scope>
    <source>
        <strain evidence="6">CGMCC 1.15725</strain>
    </source>
</reference>
<dbReference type="EMBL" id="BMJQ01000012">
    <property type="protein sequence ID" value="GGF34220.1"/>
    <property type="molecule type" value="Genomic_DNA"/>
</dbReference>
<comment type="caution">
    <text evidence="6">The sequence shown here is derived from an EMBL/GenBank/DDBJ whole genome shotgun (WGS) entry which is preliminary data.</text>
</comment>
<protein>
    <recommendedName>
        <fullName evidence="3 4">Ribosome hibernation promoting factor</fullName>
        <shortName evidence="4">HPF</shortName>
    </recommendedName>
</protein>
<evidence type="ECO:0000313" key="7">
    <source>
        <dbReference type="Proteomes" id="UP000646365"/>
    </source>
</evidence>
<accession>A0A8J2YY21</accession>
<name>A0A8J2YY21_9PROT</name>
<gene>
    <name evidence="4" type="primary">hpf</name>
    <name evidence="6" type="ORF">GCM10011611_45570</name>
</gene>
<comment type="subunit">
    <text evidence="4">Interacts with 100S ribosomes.</text>
</comment>
<evidence type="ECO:0000256" key="3">
    <source>
        <dbReference type="ARBA" id="ARBA00041148"/>
    </source>
</evidence>
<comment type="similarity">
    <text evidence="4">Belongs to the HPF/YfiA ribosome-associated protein family. Long HPF subfamily.</text>
</comment>
<dbReference type="CDD" id="cd00552">
    <property type="entry name" value="RaiA"/>
    <property type="match status" value="1"/>
</dbReference>
<evidence type="ECO:0000259" key="5">
    <source>
        <dbReference type="Pfam" id="PF16321"/>
    </source>
</evidence>
<comment type="subunit">
    <text evidence="2">Associates exclusively with 100S ribosomes, which are dimers of 70S ribosomes.</text>
</comment>
<evidence type="ECO:0000256" key="2">
    <source>
        <dbReference type="ARBA" id="ARBA00038695"/>
    </source>
</evidence>
<dbReference type="PANTHER" id="PTHR33231">
    <property type="entry name" value="30S RIBOSOMAL PROTEIN"/>
    <property type="match status" value="1"/>
</dbReference>
<dbReference type="AlphaFoldDB" id="A0A8J2YY21"/>
<dbReference type="Gene3D" id="3.30.160.100">
    <property type="entry name" value="Ribosome hibernation promotion factor-like"/>
    <property type="match status" value="1"/>
</dbReference>
<evidence type="ECO:0000256" key="4">
    <source>
        <dbReference type="HAMAP-Rule" id="MF_00839"/>
    </source>
</evidence>
<reference evidence="6" key="2">
    <citation type="submission" date="2020-09" db="EMBL/GenBank/DDBJ databases">
        <authorList>
            <person name="Sun Q."/>
            <person name="Zhou Y."/>
        </authorList>
    </citation>
    <scope>NUCLEOTIDE SEQUENCE</scope>
    <source>
        <strain evidence="6">CGMCC 1.15725</strain>
    </source>
</reference>
<dbReference type="InterPro" id="IPR036567">
    <property type="entry name" value="RHF-like"/>
</dbReference>
<dbReference type="GO" id="GO:0043024">
    <property type="term" value="F:ribosomal small subunit binding"/>
    <property type="evidence" value="ECO:0007669"/>
    <property type="project" value="TreeGrafter"/>
</dbReference>
<comment type="subcellular location">
    <subcellularLocation>
        <location evidence="4">Cytoplasm</location>
    </subcellularLocation>
</comment>
<feature type="domain" description="Sigma 54 modulation/S30EA ribosomal protein C-terminal" evidence="5">
    <location>
        <begin position="136"/>
        <end position="189"/>
    </location>
</feature>
<dbReference type="InterPro" id="IPR034694">
    <property type="entry name" value="HPF_long/plastid"/>
</dbReference>
<dbReference type="InterPro" id="IPR032528">
    <property type="entry name" value="Ribosom_S30AE_C"/>
</dbReference>
<dbReference type="InterPro" id="IPR003489">
    <property type="entry name" value="RHF/RaiA"/>
</dbReference>
<dbReference type="PANTHER" id="PTHR33231:SF1">
    <property type="entry name" value="30S RIBOSOMAL PROTEIN"/>
    <property type="match status" value="1"/>
</dbReference>
<dbReference type="RefSeq" id="WP_308422448.1">
    <property type="nucleotide sequence ID" value="NZ_BMJQ01000012.1"/>
</dbReference>
<proteinExistence type="inferred from homology"/>
<dbReference type="InterPro" id="IPR050574">
    <property type="entry name" value="HPF/YfiA_ribosome-assoc"/>
</dbReference>
<dbReference type="GO" id="GO:0045900">
    <property type="term" value="P:negative regulation of translational elongation"/>
    <property type="evidence" value="ECO:0007669"/>
    <property type="project" value="TreeGrafter"/>
</dbReference>
<sequence>MAMQLRVTGKQMDVGESLRTHIEGTLTTLVGKYFGNGIEAHAVISREAHRYTCDLQVHVGRGILMQASEKDSDVYQAADRAAERIAKRMRRYKRRLTAHNVNGKDRVEQAIEARSYVLAPEPEDHDDTAHEHLDGQPVVVAEMATEIPTLTVGEAVMRMDLAELPTLMFRNSAHGGLNVVYRRNDGHIGWIDPRQNGASA</sequence>
<keyword evidence="4" id="KW-0963">Cytoplasm</keyword>
<comment type="function">
    <text evidence="4">Required for dimerization of active 70S ribosomes into 100S ribosomes in stationary phase; 100S ribosomes are translationally inactive and sometimes present during exponential growth.</text>
</comment>
<evidence type="ECO:0000313" key="6">
    <source>
        <dbReference type="EMBL" id="GGF34220.1"/>
    </source>
</evidence>